<feature type="transmembrane region" description="Helical" evidence="1">
    <location>
        <begin position="169"/>
        <end position="189"/>
    </location>
</feature>
<gene>
    <name evidence="2" type="ORF">UU83_C0055G0005</name>
</gene>
<feature type="transmembrane region" description="Helical" evidence="1">
    <location>
        <begin position="250"/>
        <end position="269"/>
    </location>
</feature>
<evidence type="ECO:0000256" key="1">
    <source>
        <dbReference type="SAM" id="Phobius"/>
    </source>
</evidence>
<protein>
    <submittedName>
        <fullName evidence="2">Uncharacterized protein</fullName>
    </submittedName>
</protein>
<comment type="caution">
    <text evidence="2">The sequence shown here is derived from an EMBL/GenBank/DDBJ whole genome shotgun (WGS) entry which is preliminary data.</text>
</comment>
<evidence type="ECO:0000313" key="2">
    <source>
        <dbReference type="EMBL" id="KKS23282.1"/>
    </source>
</evidence>
<feature type="transmembrane region" description="Helical" evidence="1">
    <location>
        <begin position="281"/>
        <end position="297"/>
    </location>
</feature>
<accession>A0A0G0XFS2</accession>
<dbReference type="EMBL" id="LCCD01000055">
    <property type="protein sequence ID" value="KKS23282.1"/>
    <property type="molecule type" value="Genomic_DNA"/>
</dbReference>
<keyword evidence="1" id="KW-1133">Transmembrane helix</keyword>
<dbReference type="Proteomes" id="UP000033856">
    <property type="component" value="Unassembled WGS sequence"/>
</dbReference>
<evidence type="ECO:0000313" key="3">
    <source>
        <dbReference type="Proteomes" id="UP000033856"/>
    </source>
</evidence>
<feature type="transmembrane region" description="Helical" evidence="1">
    <location>
        <begin position="333"/>
        <end position="355"/>
    </location>
</feature>
<feature type="transmembrane region" description="Helical" evidence="1">
    <location>
        <begin position="97"/>
        <end position="119"/>
    </location>
</feature>
<feature type="non-terminal residue" evidence="2">
    <location>
        <position position="1"/>
    </location>
</feature>
<dbReference type="AlphaFoldDB" id="A0A0G0XFS2"/>
<name>A0A0G0XFS2_9BACT</name>
<reference evidence="2 3" key="1">
    <citation type="journal article" date="2015" name="Nature">
        <title>rRNA introns, odd ribosomes, and small enigmatic genomes across a large radiation of phyla.</title>
        <authorList>
            <person name="Brown C.T."/>
            <person name="Hug L.A."/>
            <person name="Thomas B.C."/>
            <person name="Sharon I."/>
            <person name="Castelle C.J."/>
            <person name="Singh A."/>
            <person name="Wilkins M.J."/>
            <person name="Williams K.H."/>
            <person name="Banfield J.F."/>
        </authorList>
    </citation>
    <scope>NUCLEOTIDE SEQUENCE [LARGE SCALE GENOMIC DNA]</scope>
</reference>
<organism evidence="2 3">
    <name type="scientific">Candidatus Jorgensenbacteria bacterium GW2011_GWF2_41_8</name>
    <dbReference type="NCBI Taxonomy" id="1618667"/>
    <lineage>
        <taxon>Bacteria</taxon>
        <taxon>Candidatus Joergenseniibacteriota</taxon>
    </lineage>
</organism>
<feature type="transmembrane region" description="Helical" evidence="1">
    <location>
        <begin position="20"/>
        <end position="42"/>
    </location>
</feature>
<feature type="transmembrane region" description="Helical" evidence="1">
    <location>
        <begin position="209"/>
        <end position="230"/>
    </location>
</feature>
<feature type="transmembrane region" description="Helical" evidence="1">
    <location>
        <begin position="54"/>
        <end position="77"/>
    </location>
</feature>
<proteinExistence type="predicted"/>
<keyword evidence="1" id="KW-0812">Transmembrane</keyword>
<feature type="transmembrane region" description="Helical" evidence="1">
    <location>
        <begin position="131"/>
        <end position="149"/>
    </location>
</feature>
<sequence length="573" mass="65773">GAAYFVFRVITLKAAKIKNFFLIVFAFILGLGFAAPFIFPFIEFLGNTINLRAFHGLIAAPVGSFLDVIGLTISPIMAEIPSFYRITHPVNGLWDSLGGYTGAFSVYLVISGCLISIIFLKRKIRHQYISLFLFFLGFGLFIILKNFGLPPFSWLGYLPFFNIVSSSRWSGPIWVFCLTMAGALGFEFLKEAGGRIFEAIQQSKRLKTFAVSALSLISCALLAAPLYFYQQSDRLLDFDSVAKTAFLARWELFTTSWLASLLILALAIYLTHSFLKNQNKGALYGLFGLALLELWLWVPRGYDFSSMRFKFGLFIFGLIFILPVLIKRKWPLVSIGSSIFFLLYILLDVIAPYGLPQRYNTFTEPPYIRYLKEQSGYWRVMGDTSALMPNWASAFEISDLRHVVETGTISWYHYYRKNNLDNIHGYFGVLSHWFTGGNYEDKKTESDLKHIEINKDLCPSLTISKFLNFGKQDHVENKLRTFLPFYSLLGVRYILTSAPDINENIEKDNSFYFPQIYKGEVNIFENRSVFPRVFITYDAEYASSFGEAQRMLRRKDFDLRRKIVLEEKLPSEN</sequence>
<feature type="transmembrane region" description="Helical" evidence="1">
    <location>
        <begin position="309"/>
        <end position="326"/>
    </location>
</feature>
<keyword evidence="1" id="KW-0472">Membrane</keyword>